<organism evidence="1">
    <name type="scientific">viral metagenome</name>
    <dbReference type="NCBI Taxonomy" id="1070528"/>
    <lineage>
        <taxon>unclassified sequences</taxon>
        <taxon>metagenomes</taxon>
        <taxon>organismal metagenomes</taxon>
    </lineage>
</organism>
<evidence type="ECO:0000313" key="1">
    <source>
        <dbReference type="EMBL" id="QHT22606.1"/>
    </source>
</evidence>
<dbReference type="EMBL" id="MN739714">
    <property type="protein sequence ID" value="QHT22606.1"/>
    <property type="molecule type" value="Genomic_DNA"/>
</dbReference>
<protein>
    <submittedName>
        <fullName evidence="1">Uncharacterized protein</fullName>
    </submittedName>
</protein>
<name>A0A6C0E0F0_9ZZZZ</name>
<dbReference type="AlphaFoldDB" id="A0A6C0E0F0"/>
<accession>A0A6C0E0F0</accession>
<proteinExistence type="predicted"/>
<sequence length="290" mass="34133">MNYILYINIKYKMPKTNNINKKTRKSKKYIFTLCNINTEKIDQKYGITIISNIFTNEKPPDNTTKITELSDLNSNTSCNIISFLDETKRIYQCTVSIIDFTTGKDTEFLKYSCYWCRHPFDSRPIGCPIKFISNKAVKKYYSEVSKDNYTIKENITNYKKNMLDTQKSFVFIPLNNSSQINIDKKEFYSSDGIFCSFNCCKAFIKDNKHNVLYEHSEFLLSKLYFDMFGIKNIVINPAPHWRLLIEYGGNLTINQFRDNFNKTKYDFHGTVKNQDIFKPVGSLFEEKINF</sequence>
<reference evidence="1" key="1">
    <citation type="journal article" date="2020" name="Nature">
        <title>Giant virus diversity and host interactions through global metagenomics.</title>
        <authorList>
            <person name="Schulz F."/>
            <person name="Roux S."/>
            <person name="Paez-Espino D."/>
            <person name="Jungbluth S."/>
            <person name="Walsh D.A."/>
            <person name="Denef V.J."/>
            <person name="McMahon K.D."/>
            <person name="Konstantinidis K.T."/>
            <person name="Eloe-Fadrosh E.A."/>
            <person name="Kyrpides N.C."/>
            <person name="Woyke T."/>
        </authorList>
    </citation>
    <scope>NUCLEOTIDE SEQUENCE</scope>
    <source>
        <strain evidence="1">GVMAG-M-3300023179-111</strain>
    </source>
</reference>